<dbReference type="SMART" id="SM00829">
    <property type="entry name" value="PKS_ER"/>
    <property type="match status" value="1"/>
</dbReference>
<dbReference type="InterPro" id="IPR011032">
    <property type="entry name" value="GroES-like_sf"/>
</dbReference>
<dbReference type="SUPFAM" id="SSF51735">
    <property type="entry name" value="NAD(P)-binding Rossmann-fold domains"/>
    <property type="match status" value="1"/>
</dbReference>
<dbReference type="RefSeq" id="WP_344736771.1">
    <property type="nucleotide sequence ID" value="NZ_BAAAYU010000001.1"/>
</dbReference>
<dbReference type="InterPro" id="IPR020843">
    <property type="entry name" value="ER"/>
</dbReference>
<proteinExistence type="predicted"/>
<dbReference type="InterPro" id="IPR036291">
    <property type="entry name" value="NAD(P)-bd_dom_sf"/>
</dbReference>
<keyword evidence="4" id="KW-1185">Reference proteome</keyword>
<evidence type="ECO:0000256" key="1">
    <source>
        <dbReference type="ARBA" id="ARBA00022857"/>
    </source>
</evidence>
<dbReference type="Gene3D" id="3.90.180.10">
    <property type="entry name" value="Medium-chain alcohol dehydrogenases, catalytic domain"/>
    <property type="match status" value="1"/>
</dbReference>
<evidence type="ECO:0000313" key="3">
    <source>
        <dbReference type="EMBL" id="GAA3629223.1"/>
    </source>
</evidence>
<comment type="caution">
    <text evidence="3">The sequence shown here is derived from an EMBL/GenBank/DDBJ whole genome shotgun (WGS) entry which is preliminary data.</text>
</comment>
<evidence type="ECO:0000259" key="2">
    <source>
        <dbReference type="SMART" id="SM00829"/>
    </source>
</evidence>
<dbReference type="Proteomes" id="UP001501697">
    <property type="component" value="Unassembled WGS sequence"/>
</dbReference>
<dbReference type="PANTHER" id="PTHR44154">
    <property type="entry name" value="QUINONE OXIDOREDUCTASE"/>
    <property type="match status" value="1"/>
</dbReference>
<dbReference type="InterPro" id="IPR013149">
    <property type="entry name" value="ADH-like_C"/>
</dbReference>
<dbReference type="Gene3D" id="3.40.50.720">
    <property type="entry name" value="NAD(P)-binding Rossmann-like Domain"/>
    <property type="match status" value="1"/>
</dbReference>
<gene>
    <name evidence="3" type="ORF">GCM10022200_09780</name>
</gene>
<reference evidence="4" key="1">
    <citation type="journal article" date="2019" name="Int. J. Syst. Evol. Microbiol.">
        <title>The Global Catalogue of Microorganisms (GCM) 10K type strain sequencing project: providing services to taxonomists for standard genome sequencing and annotation.</title>
        <authorList>
            <consortium name="The Broad Institute Genomics Platform"/>
            <consortium name="The Broad Institute Genome Sequencing Center for Infectious Disease"/>
            <person name="Wu L."/>
            <person name="Ma J."/>
        </authorList>
    </citation>
    <scope>NUCLEOTIDE SEQUENCE [LARGE SCALE GENOMIC DNA]</scope>
    <source>
        <strain evidence="4">JCM 16544</strain>
    </source>
</reference>
<evidence type="ECO:0000313" key="4">
    <source>
        <dbReference type="Proteomes" id="UP001501697"/>
    </source>
</evidence>
<dbReference type="CDD" id="cd05289">
    <property type="entry name" value="MDR_like_2"/>
    <property type="match status" value="1"/>
</dbReference>
<dbReference type="Pfam" id="PF08240">
    <property type="entry name" value="ADH_N"/>
    <property type="match status" value="1"/>
</dbReference>
<dbReference type="PANTHER" id="PTHR44154:SF1">
    <property type="entry name" value="QUINONE OXIDOREDUCTASE"/>
    <property type="match status" value="1"/>
</dbReference>
<organism evidence="3 4">
    <name type="scientific">Microbacterium awajiense</name>
    <dbReference type="NCBI Taxonomy" id="415214"/>
    <lineage>
        <taxon>Bacteria</taxon>
        <taxon>Bacillati</taxon>
        <taxon>Actinomycetota</taxon>
        <taxon>Actinomycetes</taxon>
        <taxon>Micrococcales</taxon>
        <taxon>Microbacteriaceae</taxon>
        <taxon>Microbacterium</taxon>
    </lineage>
</organism>
<feature type="domain" description="Enoyl reductase (ER)" evidence="2">
    <location>
        <begin position="11"/>
        <end position="311"/>
    </location>
</feature>
<protein>
    <submittedName>
        <fullName evidence="3">NADP-dependent oxidoreductase</fullName>
    </submittedName>
</protein>
<dbReference type="EMBL" id="BAAAYU010000001">
    <property type="protein sequence ID" value="GAA3629223.1"/>
    <property type="molecule type" value="Genomic_DNA"/>
</dbReference>
<dbReference type="InterPro" id="IPR013154">
    <property type="entry name" value="ADH-like_N"/>
</dbReference>
<name>A0ABP7ACF3_9MICO</name>
<dbReference type="InterPro" id="IPR051603">
    <property type="entry name" value="Zinc-ADH_QOR/CCCR"/>
</dbReference>
<keyword evidence="1" id="KW-0521">NADP</keyword>
<accession>A0ABP7ACF3</accession>
<sequence>MAHAITYDRFGGPDVLSLTEIPDPVPDAGEVAIAVEAAGVNPIDIKLRTGARASAPLDGPRGVGFDGAGVISGVGEDVSGFAIGDPVVFFGVPGAYATTVVAPAAHVQARPAAVSAAEGAAIGIPVGTAYQVLRSLRVRSGDTLLLHAGSGAVGQAAIQLAVLWGARVVATASPRRFARVEELGATPVAYGDGLLGRLREASPDGYSVALDGAGTDEALDTSRALVADHDRVATIVQGARAAELGIRAFSGGSPQPLTEIEQTWRREAVPVALALLAAGRFSIEIAASVPLAAADDAQRLVESGADGKVVLTP</sequence>
<dbReference type="Pfam" id="PF00107">
    <property type="entry name" value="ADH_zinc_N"/>
    <property type="match status" value="1"/>
</dbReference>
<dbReference type="SUPFAM" id="SSF50129">
    <property type="entry name" value="GroES-like"/>
    <property type="match status" value="1"/>
</dbReference>